<dbReference type="Proteomes" id="UP001165064">
    <property type="component" value="Unassembled WGS sequence"/>
</dbReference>
<sequence>MITATRTPLIGFTQMSGTLGSSQHSSLMLAAALRRTYFSRAHTHRHYPLALVMNSLGKRTQQQQYRTIFFDNNARASLHKSKRNYSYNVQPPARQPTNVIGTRPFSVFGIGKAAVRAAKLPAYLGGGLAAAGSYVVYQVEKATNYTTDQLGRVKDIAGDFADGFNGFIDGIIDAAANASEGGSGANESGPESSGSGGNGNGAAVGGSAAAIALSSDEDEEEELVLEEDDEEEEEEEEEQVDDTDDDMVNLTRQMIEIRSILLNVNGSNALRLPSIVVVGSQSSGKSSVLESIVGQEFLPKGSNMVTRRPIELTLVNDNSLAAETAEFPALKMFNMTDFSQVQKILFDLNMAVPYEEAVSNDPIQLTIRSPRVPDLSLVDLPGYIQVEAADQPVTLKNRIRELCERYLEEPNIILAISAADVDLANSSALRAAKRADPRGERTIGVITKMDLVSAEQAKKMLTNRKYPLKMGYVGCITKAPQTQSLFRRQSGTQAFIAQQNFERAFFKEHKSEFAGSTTGTKNLKKKLMRVLEKSMASCLKPMHLLVSNELEETSYKFKVEFNDRELTSEKYMAQTIDQLKIGIKEFSEKFGRPELKALLRSELDQKVLDLLALRYWNKPPTPQTSNKTATPELFEEPSLEDLQFAAPNDSYWNRKLELSTASLTKLGVGRLSTTLVTDAILTEIGVLVDNTELRTHPLIKDAIKEAATSVLNQRYNSTADQVENCIKPYKYEIDVEDREWANAKQHSALLLKEELKQCNEAFQDLKRTIGGNKLKQIMTFLENENNSIGENLARENLGFSPGLLAKGREAVFLQDRANLLQMRLKFLQSGQCKFKDNKYKCPEVFMDVVAEKLAQTAVLFLNVELLSDFYYSFPRELEAKLSNGLTKEQIENFAKEDPKIKRHIELQERKQLLELALSKIDDVMALRKRIA</sequence>
<organism evidence="1 2">
    <name type="scientific">Ambrosiozyma monospora</name>
    <name type="common">Yeast</name>
    <name type="synonym">Endomycopsis monosporus</name>
    <dbReference type="NCBI Taxonomy" id="43982"/>
    <lineage>
        <taxon>Eukaryota</taxon>
        <taxon>Fungi</taxon>
        <taxon>Dikarya</taxon>
        <taxon>Ascomycota</taxon>
        <taxon>Saccharomycotina</taxon>
        <taxon>Pichiomycetes</taxon>
        <taxon>Pichiales</taxon>
        <taxon>Pichiaceae</taxon>
        <taxon>Ambrosiozyma</taxon>
    </lineage>
</organism>
<evidence type="ECO:0000313" key="1">
    <source>
        <dbReference type="EMBL" id="GME70108.1"/>
    </source>
</evidence>
<accession>A0ACB5SQT6</accession>
<evidence type="ECO:0000313" key="2">
    <source>
        <dbReference type="Proteomes" id="UP001165064"/>
    </source>
</evidence>
<comment type="caution">
    <text evidence="1">The sequence shown here is derived from an EMBL/GenBank/DDBJ whole genome shotgun (WGS) entry which is preliminary data.</text>
</comment>
<keyword evidence="2" id="KW-1185">Reference proteome</keyword>
<protein>
    <submittedName>
        <fullName evidence="1">Unnamed protein product</fullName>
    </submittedName>
</protein>
<gene>
    <name evidence="1" type="ORF">Amon02_000003200</name>
</gene>
<reference evidence="1" key="1">
    <citation type="submission" date="2023-04" db="EMBL/GenBank/DDBJ databases">
        <title>Ambrosiozyma monospora NBRC 10751.</title>
        <authorList>
            <person name="Ichikawa N."/>
            <person name="Sato H."/>
            <person name="Tonouchi N."/>
        </authorList>
    </citation>
    <scope>NUCLEOTIDE SEQUENCE</scope>
    <source>
        <strain evidence="1">NBRC 10751</strain>
    </source>
</reference>
<name>A0ACB5SQT6_AMBMO</name>
<proteinExistence type="predicted"/>
<dbReference type="EMBL" id="BSXS01000001">
    <property type="protein sequence ID" value="GME70108.1"/>
    <property type="molecule type" value="Genomic_DNA"/>
</dbReference>